<feature type="domain" description="Outer membrane cytochrome MtrC/MtrF-like" evidence="4">
    <location>
        <begin position="110"/>
        <end position="278"/>
    </location>
</feature>
<dbReference type="STRING" id="1312852.EG19_10585"/>
<dbReference type="NCBIfam" id="TIGR01905">
    <property type="entry name" value="paired_CXXCH_1"/>
    <property type="match status" value="1"/>
</dbReference>
<dbReference type="Pfam" id="PF09699">
    <property type="entry name" value="Paired_CXXCH_1"/>
    <property type="match status" value="1"/>
</dbReference>
<feature type="signal peptide" evidence="2">
    <location>
        <begin position="1"/>
        <end position="19"/>
    </location>
</feature>
<evidence type="ECO:0000259" key="4">
    <source>
        <dbReference type="Pfam" id="PF22113"/>
    </source>
</evidence>
<feature type="region of interest" description="Disordered" evidence="1">
    <location>
        <begin position="198"/>
        <end position="217"/>
    </location>
</feature>
<feature type="chain" id="PRO_5001616620" evidence="2">
    <location>
        <begin position="20"/>
        <end position="368"/>
    </location>
</feature>
<protein>
    <submittedName>
        <fullName evidence="5">Uncharacterized protein</fullName>
    </submittedName>
</protein>
<dbReference type="Pfam" id="PF22113">
    <property type="entry name" value="Mtrc-MtrF_II-IV_dom"/>
    <property type="match status" value="1"/>
</dbReference>
<gene>
    <name evidence="5" type="ORF">EG19_10585</name>
</gene>
<keyword evidence="6" id="KW-1185">Reference proteome</keyword>
<keyword evidence="2" id="KW-0732">Signal</keyword>
<dbReference type="Gene3D" id="1.10.1130.10">
    <property type="entry name" value="Flavocytochrome C3, Chain A"/>
    <property type="match status" value="2"/>
</dbReference>
<evidence type="ECO:0000256" key="2">
    <source>
        <dbReference type="SAM" id="SignalP"/>
    </source>
</evidence>
<dbReference type="EMBL" id="JMFG01000006">
    <property type="protein sequence ID" value="KDA54600.1"/>
    <property type="molecule type" value="Genomic_DNA"/>
</dbReference>
<sequence length="368" mass="39220">MPRAAVIAALWFASWPALAAPGAGHVDRSQLPAGCLTCHQGHGQSNSPMLRVPQQELCLTCHGGQGARQEAIRRGLLKPTANPADISRALLLPYQHPMDPLATSSRQGVTCTSCHAPHRGATVNPSGGKKLSPQNPRKFEFELCESCHGFQGALTQSLADISRYFDYPSQSFHPVHRPSSNRSPSLRPGLSGKEINCTDCHGSDAPQGPKGPHGSSTRFLLRAPYTTTDGQGESPEAYALCYRCHQREKVLSPQSPFPYHQKHVVDERASCATCHNGHGSPNNRALIRFGEETTLAGVAPAASGRLQFLSTGPGQGSCFLTCHGKNHDPLSYGPGNPPPPPGTLGHSPGKFSPPSPPGLGINPHLRPR</sequence>
<dbReference type="AlphaFoldDB" id="A0A062Y1E3"/>
<feature type="domain" description="Doubled CXXCH motif" evidence="3">
    <location>
        <begin position="34"/>
        <end position="65"/>
    </location>
</feature>
<accession>A0A062Y1E3</accession>
<name>A0A062Y1E3_9BACT</name>
<evidence type="ECO:0000259" key="3">
    <source>
        <dbReference type="Pfam" id="PF09699"/>
    </source>
</evidence>
<reference evidence="5 6" key="1">
    <citation type="submission" date="2014-04" db="EMBL/GenBank/DDBJ databases">
        <title>The Genome Sequence of Thermoanaerobaculum aquaticum MP-01, The First Cultivated Group 23 Acidobacterium.</title>
        <authorList>
            <person name="Stamps B.W."/>
            <person name="Losey N.A."/>
            <person name="Lawson P.A."/>
            <person name="Stevenson B.S."/>
        </authorList>
    </citation>
    <scope>NUCLEOTIDE SEQUENCE [LARGE SCALE GENOMIC DNA]</scope>
    <source>
        <strain evidence="5 6">MP-01</strain>
    </source>
</reference>
<feature type="region of interest" description="Disordered" evidence="1">
    <location>
        <begin position="330"/>
        <end position="368"/>
    </location>
</feature>
<dbReference type="InterPro" id="IPR010177">
    <property type="entry name" value="Paired_CXXCH_1"/>
</dbReference>
<evidence type="ECO:0000256" key="1">
    <source>
        <dbReference type="SAM" id="MobiDB-lite"/>
    </source>
</evidence>
<dbReference type="SUPFAM" id="SSF48695">
    <property type="entry name" value="Multiheme cytochromes"/>
    <property type="match status" value="1"/>
</dbReference>
<dbReference type="InterPro" id="IPR054337">
    <property type="entry name" value="Mtrc-MtrF-like_dom_II/IV"/>
</dbReference>
<dbReference type="InterPro" id="IPR036280">
    <property type="entry name" value="Multihaem_cyt_sf"/>
</dbReference>
<comment type="caution">
    <text evidence="5">The sequence shown here is derived from an EMBL/GenBank/DDBJ whole genome shotgun (WGS) entry which is preliminary data.</text>
</comment>
<evidence type="ECO:0000313" key="5">
    <source>
        <dbReference type="EMBL" id="KDA54600.1"/>
    </source>
</evidence>
<evidence type="ECO:0000313" key="6">
    <source>
        <dbReference type="Proteomes" id="UP000027284"/>
    </source>
</evidence>
<dbReference type="OrthoDB" id="102794at2"/>
<dbReference type="Proteomes" id="UP000027284">
    <property type="component" value="Unassembled WGS sequence"/>
</dbReference>
<proteinExistence type="predicted"/>
<dbReference type="RefSeq" id="WP_053334800.1">
    <property type="nucleotide sequence ID" value="NZ_JMFG01000006.1"/>
</dbReference>
<organism evidence="5 6">
    <name type="scientific">Thermoanaerobaculum aquaticum</name>
    <dbReference type="NCBI Taxonomy" id="1312852"/>
    <lineage>
        <taxon>Bacteria</taxon>
        <taxon>Pseudomonadati</taxon>
        <taxon>Acidobacteriota</taxon>
        <taxon>Thermoanaerobaculia</taxon>
        <taxon>Thermoanaerobaculales</taxon>
        <taxon>Thermoanaerobaculaceae</taxon>
        <taxon>Thermoanaerobaculum</taxon>
    </lineage>
</organism>